<feature type="domain" description="PAC" evidence="20">
    <location>
        <begin position="307"/>
        <end position="359"/>
    </location>
</feature>
<dbReference type="PROSITE" id="PS50110">
    <property type="entry name" value="RESPONSE_REGULATORY"/>
    <property type="match status" value="1"/>
</dbReference>
<dbReference type="InterPro" id="IPR001789">
    <property type="entry name" value="Sig_transdc_resp-reg_receiver"/>
</dbReference>
<dbReference type="NCBIfam" id="TIGR00229">
    <property type="entry name" value="sensory_box"/>
    <property type="match status" value="1"/>
</dbReference>
<dbReference type="GO" id="GO:0005524">
    <property type="term" value="F:ATP binding"/>
    <property type="evidence" value="ECO:0007669"/>
    <property type="project" value="UniProtKB-KW"/>
</dbReference>
<dbReference type="InterPro" id="IPR036890">
    <property type="entry name" value="HATPase_C_sf"/>
</dbReference>
<evidence type="ECO:0000256" key="4">
    <source>
        <dbReference type="ARBA" id="ARBA00022475"/>
    </source>
</evidence>
<evidence type="ECO:0000256" key="14">
    <source>
        <dbReference type="PROSITE-ProRule" id="PRU00110"/>
    </source>
</evidence>
<dbReference type="CDD" id="cd00130">
    <property type="entry name" value="PAS"/>
    <property type="match status" value="1"/>
</dbReference>
<protein>
    <recommendedName>
        <fullName evidence="3">histidine kinase</fullName>
        <ecNumber evidence="3">2.7.13.3</ecNumber>
    </recommendedName>
</protein>
<evidence type="ECO:0000256" key="10">
    <source>
        <dbReference type="ARBA" id="ARBA00022840"/>
    </source>
</evidence>
<dbReference type="SMART" id="SM00086">
    <property type="entry name" value="PAC"/>
    <property type="match status" value="1"/>
</dbReference>
<dbReference type="Gene3D" id="1.20.120.160">
    <property type="entry name" value="HPT domain"/>
    <property type="match status" value="1"/>
</dbReference>
<dbReference type="SUPFAM" id="SSF55785">
    <property type="entry name" value="PYP-like sensor domain (PAS domain)"/>
    <property type="match status" value="1"/>
</dbReference>
<name>A0A1A9HYJ0_9BACT</name>
<dbReference type="FunFam" id="3.30.565.10:FF:000010">
    <property type="entry name" value="Sensor histidine kinase RcsC"/>
    <property type="match status" value="1"/>
</dbReference>
<dbReference type="PROSITE" id="PS50113">
    <property type="entry name" value="PAC"/>
    <property type="match status" value="1"/>
</dbReference>
<feature type="transmembrane region" description="Helical" evidence="17">
    <location>
        <begin position="190"/>
        <end position="213"/>
    </location>
</feature>
<feature type="domain" description="Response regulatory" evidence="19">
    <location>
        <begin position="624"/>
        <end position="739"/>
    </location>
</feature>
<evidence type="ECO:0000313" key="22">
    <source>
        <dbReference type="EMBL" id="ANH80436.1"/>
    </source>
</evidence>
<dbReference type="InterPro" id="IPR036097">
    <property type="entry name" value="HisK_dim/P_sf"/>
</dbReference>
<dbReference type="InterPro" id="IPR035965">
    <property type="entry name" value="PAS-like_dom_sf"/>
</dbReference>
<feature type="modified residue" description="Phosphohistidine" evidence="14">
    <location>
        <position position="825"/>
    </location>
</feature>
<dbReference type="InterPro" id="IPR005467">
    <property type="entry name" value="His_kinase_dom"/>
</dbReference>
<feature type="transmembrane region" description="Helical" evidence="17">
    <location>
        <begin position="15"/>
        <end position="35"/>
    </location>
</feature>
<evidence type="ECO:0000256" key="9">
    <source>
        <dbReference type="ARBA" id="ARBA00022777"/>
    </source>
</evidence>
<dbReference type="InterPro" id="IPR001610">
    <property type="entry name" value="PAC"/>
</dbReference>
<sequence>MASPFLRKVSERNTIIIFLGLSMIILVGLGIYANTYTFRYKQSMKSTTEKGILIGKAEQILFEVQELQNNLRGYLVTSDPSYLNSFKVAERMVRLNLLQIKPLALSQDQMGQFTEISSLVEQEISLAKNIIAIQADTTSAAKANVLSANKDEHYLSANIKSKLLALISDQRAKQNIDLALEKRNSNFDKVVFVITLSILVSVTILLLLLFYILKTYKRLTSTEKLLLQSQLRLENILDMLPIGIFIVNALNREYHANHKATELLDSGLAADGYLAEEVEHTTEKDRLGKDLMETLLISKALNGEHHIGINRLILKKDNSELPLRVSATPLYNDNNQIEYAISVFDDITSIKNVENELIEAKKLVEQSLRLKESFLTNMSHEIRTPMNAILGFTELLARKDLGPQQNEYVRTIQSSSDNLLRLLNDILDFSKLEADMLVFEEQPISINDIVVSICDLLMPKAVSKGISLSYLCDPSIPKVVTGDSVRLNQVITNIVGNAIKFTDQGSVSILVKFLKADQDRTFIEFTVKDTGIGIAADKIASVFNRFEQADTETSRHYGGTGLGLSIAKHIIESQKGTINVASQPGVGTTFTFVIPFKFFNETDGKIDKVEERLPIDEHFMHSVKVLLVEDNLFNRKLMQGIFKEYYLTIDMAENGKSALERLLSVDYDVILMDIEMPEMNGYETSRIIRNELKLNTPIIALTAHAMAGEREKCLQAGMNDYLTKPVNVNQLFEKIYSIMRFGETDPAANEKNRMPEQKEAPATEGGTPGFNNAVDLSYLREISSGNKEFEKEMIELLLAEIPEQIESLTTAVAAEDFQEIKIYAHKLKSLVPIVGAPDTAPFFSDLEDKAVKKVLDKEDTALFYRIMTRLNTCINQLKQMLENEYA</sequence>
<dbReference type="Pfam" id="PF00989">
    <property type="entry name" value="PAS"/>
    <property type="match status" value="1"/>
</dbReference>
<dbReference type="Gene3D" id="1.10.287.130">
    <property type="match status" value="1"/>
</dbReference>
<dbReference type="SUPFAM" id="SSF52172">
    <property type="entry name" value="CheY-like"/>
    <property type="match status" value="1"/>
</dbReference>
<dbReference type="Gene3D" id="3.40.50.2300">
    <property type="match status" value="1"/>
</dbReference>
<dbReference type="InterPro" id="IPR004358">
    <property type="entry name" value="Sig_transdc_His_kin-like_C"/>
</dbReference>
<proteinExistence type="predicted"/>
<dbReference type="PANTHER" id="PTHR45339">
    <property type="entry name" value="HYBRID SIGNAL TRANSDUCTION HISTIDINE KINASE J"/>
    <property type="match status" value="1"/>
</dbReference>
<evidence type="ECO:0000259" key="18">
    <source>
        <dbReference type="PROSITE" id="PS50109"/>
    </source>
</evidence>
<evidence type="ECO:0000256" key="15">
    <source>
        <dbReference type="PROSITE-ProRule" id="PRU00169"/>
    </source>
</evidence>
<evidence type="ECO:0000256" key="2">
    <source>
        <dbReference type="ARBA" id="ARBA00004651"/>
    </source>
</evidence>
<dbReference type="InterPro" id="IPR011006">
    <property type="entry name" value="CheY-like_superfamily"/>
</dbReference>
<keyword evidence="6" id="KW-0808">Transferase</keyword>
<evidence type="ECO:0000256" key="7">
    <source>
        <dbReference type="ARBA" id="ARBA00022692"/>
    </source>
</evidence>
<keyword evidence="23" id="KW-1185">Reference proteome</keyword>
<keyword evidence="7 17" id="KW-0812">Transmembrane</keyword>
<dbReference type="CDD" id="cd17546">
    <property type="entry name" value="REC_hyHK_CKI1_RcsC-like"/>
    <property type="match status" value="1"/>
</dbReference>
<dbReference type="SMART" id="SM00388">
    <property type="entry name" value="HisKA"/>
    <property type="match status" value="1"/>
</dbReference>
<evidence type="ECO:0000256" key="17">
    <source>
        <dbReference type="SAM" id="Phobius"/>
    </source>
</evidence>
<dbReference type="Pfam" id="PF05227">
    <property type="entry name" value="CHASE3"/>
    <property type="match status" value="1"/>
</dbReference>
<dbReference type="AlphaFoldDB" id="A0A1A9HYJ0"/>
<evidence type="ECO:0000256" key="12">
    <source>
        <dbReference type="ARBA" id="ARBA00023012"/>
    </source>
</evidence>
<dbReference type="SUPFAM" id="SSF47226">
    <property type="entry name" value="Histidine-containing phosphotransfer domain, HPT domain"/>
    <property type="match status" value="1"/>
</dbReference>
<keyword evidence="4" id="KW-1003">Cell membrane</keyword>
<comment type="catalytic activity">
    <reaction evidence="1">
        <text>ATP + protein L-histidine = ADP + protein N-phospho-L-histidine.</text>
        <dbReference type="EC" id="2.7.13.3"/>
    </reaction>
</comment>
<evidence type="ECO:0000256" key="11">
    <source>
        <dbReference type="ARBA" id="ARBA00022989"/>
    </source>
</evidence>
<dbReference type="Pfam" id="PF02518">
    <property type="entry name" value="HATPase_c"/>
    <property type="match status" value="1"/>
</dbReference>
<feature type="domain" description="Histidine kinase" evidence="18">
    <location>
        <begin position="377"/>
        <end position="598"/>
    </location>
</feature>
<evidence type="ECO:0000259" key="21">
    <source>
        <dbReference type="PROSITE" id="PS50894"/>
    </source>
</evidence>
<dbReference type="PRINTS" id="PR00344">
    <property type="entry name" value="BCTRLSENSOR"/>
</dbReference>
<reference evidence="22 23" key="1">
    <citation type="submission" date="2016-05" db="EMBL/GenBank/DDBJ databases">
        <title>Niabella ginsenosidivorans BS26 whole genome sequencing.</title>
        <authorList>
            <person name="Im W.T."/>
            <person name="Siddiqi M.Z."/>
        </authorList>
    </citation>
    <scope>NUCLEOTIDE SEQUENCE [LARGE SCALE GENOMIC DNA]</scope>
    <source>
        <strain evidence="22 23">BS26</strain>
    </source>
</reference>
<keyword evidence="8" id="KW-0547">Nucleotide-binding</keyword>
<dbReference type="GO" id="GO:0006355">
    <property type="term" value="P:regulation of DNA-templated transcription"/>
    <property type="evidence" value="ECO:0007669"/>
    <property type="project" value="InterPro"/>
</dbReference>
<evidence type="ECO:0000256" key="13">
    <source>
        <dbReference type="ARBA" id="ARBA00023136"/>
    </source>
</evidence>
<evidence type="ECO:0000256" key="1">
    <source>
        <dbReference type="ARBA" id="ARBA00000085"/>
    </source>
</evidence>
<dbReference type="InterPro" id="IPR007891">
    <property type="entry name" value="CHASE3"/>
</dbReference>
<dbReference type="InterPro" id="IPR036641">
    <property type="entry name" value="HPT_dom_sf"/>
</dbReference>
<dbReference type="Pfam" id="PF00072">
    <property type="entry name" value="Response_reg"/>
    <property type="match status" value="1"/>
</dbReference>
<evidence type="ECO:0000259" key="20">
    <source>
        <dbReference type="PROSITE" id="PS50113"/>
    </source>
</evidence>
<evidence type="ECO:0000256" key="5">
    <source>
        <dbReference type="ARBA" id="ARBA00022553"/>
    </source>
</evidence>
<dbReference type="FunFam" id="1.10.287.130:FF:000004">
    <property type="entry name" value="Ethylene receptor 1"/>
    <property type="match status" value="1"/>
</dbReference>
<dbReference type="InterPro" id="IPR013767">
    <property type="entry name" value="PAS_fold"/>
</dbReference>
<dbReference type="EC" id="2.7.13.3" evidence="3"/>
<gene>
    <name evidence="22" type="ORF">A8C56_05030</name>
</gene>
<dbReference type="OrthoDB" id="9811889at2"/>
<evidence type="ECO:0000259" key="19">
    <source>
        <dbReference type="PROSITE" id="PS50110"/>
    </source>
</evidence>
<dbReference type="STRING" id="1176587.A8C56_05030"/>
<feature type="region of interest" description="Disordered" evidence="16">
    <location>
        <begin position="746"/>
        <end position="768"/>
    </location>
</feature>
<dbReference type="Pfam" id="PF00512">
    <property type="entry name" value="HisKA"/>
    <property type="match status" value="1"/>
</dbReference>
<dbReference type="Gene3D" id="3.30.565.10">
    <property type="entry name" value="Histidine kinase-like ATPase, C-terminal domain"/>
    <property type="match status" value="1"/>
</dbReference>
<feature type="compositionally biased region" description="Basic and acidic residues" evidence="16">
    <location>
        <begin position="748"/>
        <end position="761"/>
    </location>
</feature>
<dbReference type="GO" id="GO:0000155">
    <property type="term" value="F:phosphorelay sensor kinase activity"/>
    <property type="evidence" value="ECO:0007669"/>
    <property type="project" value="InterPro"/>
</dbReference>
<dbReference type="SMART" id="SM00448">
    <property type="entry name" value="REC"/>
    <property type="match status" value="1"/>
</dbReference>
<dbReference type="CDD" id="cd16922">
    <property type="entry name" value="HATPase_EvgS-ArcB-TorS-like"/>
    <property type="match status" value="1"/>
</dbReference>
<evidence type="ECO:0000256" key="8">
    <source>
        <dbReference type="ARBA" id="ARBA00022741"/>
    </source>
</evidence>
<dbReference type="PANTHER" id="PTHR45339:SF1">
    <property type="entry name" value="HYBRID SIGNAL TRANSDUCTION HISTIDINE KINASE J"/>
    <property type="match status" value="1"/>
</dbReference>
<dbReference type="CDD" id="cd00082">
    <property type="entry name" value="HisKA"/>
    <property type="match status" value="1"/>
</dbReference>
<dbReference type="Pfam" id="PF01627">
    <property type="entry name" value="Hpt"/>
    <property type="match status" value="1"/>
</dbReference>
<dbReference type="InterPro" id="IPR003661">
    <property type="entry name" value="HisK_dim/P_dom"/>
</dbReference>
<dbReference type="KEGG" id="nia:A8C56_05030"/>
<dbReference type="Gene3D" id="3.30.450.20">
    <property type="entry name" value="PAS domain"/>
    <property type="match status" value="1"/>
</dbReference>
<keyword evidence="9" id="KW-0418">Kinase</keyword>
<feature type="modified residue" description="4-aspartylphosphate" evidence="15">
    <location>
        <position position="673"/>
    </location>
</feature>
<dbReference type="InterPro" id="IPR000700">
    <property type="entry name" value="PAS-assoc_C"/>
</dbReference>
<feature type="domain" description="HPt" evidence="21">
    <location>
        <begin position="786"/>
        <end position="884"/>
    </location>
</feature>
<evidence type="ECO:0000256" key="3">
    <source>
        <dbReference type="ARBA" id="ARBA00012438"/>
    </source>
</evidence>
<dbReference type="EMBL" id="CP015772">
    <property type="protein sequence ID" value="ANH80436.1"/>
    <property type="molecule type" value="Genomic_DNA"/>
</dbReference>
<dbReference type="SUPFAM" id="SSF55874">
    <property type="entry name" value="ATPase domain of HSP90 chaperone/DNA topoisomerase II/histidine kinase"/>
    <property type="match status" value="1"/>
</dbReference>
<evidence type="ECO:0000256" key="16">
    <source>
        <dbReference type="SAM" id="MobiDB-lite"/>
    </source>
</evidence>
<dbReference type="PROSITE" id="PS50894">
    <property type="entry name" value="HPT"/>
    <property type="match status" value="1"/>
</dbReference>
<evidence type="ECO:0000256" key="6">
    <source>
        <dbReference type="ARBA" id="ARBA00022679"/>
    </source>
</evidence>
<keyword evidence="13 17" id="KW-0472">Membrane</keyword>
<dbReference type="SUPFAM" id="SSF47384">
    <property type="entry name" value="Homodimeric domain of signal transducing histidine kinase"/>
    <property type="match status" value="1"/>
</dbReference>
<accession>A0A1A9HYJ0</accession>
<dbReference type="InterPro" id="IPR008207">
    <property type="entry name" value="Sig_transdc_His_kin_Hpt_dom"/>
</dbReference>
<comment type="subcellular location">
    <subcellularLocation>
        <location evidence="2">Cell membrane</location>
        <topology evidence="2">Multi-pass membrane protein</topology>
    </subcellularLocation>
</comment>
<organism evidence="22 23">
    <name type="scientific">Niabella ginsenosidivorans</name>
    <dbReference type="NCBI Taxonomy" id="1176587"/>
    <lineage>
        <taxon>Bacteria</taxon>
        <taxon>Pseudomonadati</taxon>
        <taxon>Bacteroidota</taxon>
        <taxon>Chitinophagia</taxon>
        <taxon>Chitinophagales</taxon>
        <taxon>Chitinophagaceae</taxon>
        <taxon>Niabella</taxon>
    </lineage>
</organism>
<keyword evidence="11 17" id="KW-1133">Transmembrane helix</keyword>
<keyword evidence="5 15" id="KW-0597">Phosphoprotein</keyword>
<dbReference type="GO" id="GO:0005886">
    <property type="term" value="C:plasma membrane"/>
    <property type="evidence" value="ECO:0007669"/>
    <property type="project" value="UniProtKB-SubCell"/>
</dbReference>
<dbReference type="SMART" id="SM00387">
    <property type="entry name" value="HATPase_c"/>
    <property type="match status" value="1"/>
</dbReference>
<dbReference type="InterPro" id="IPR003594">
    <property type="entry name" value="HATPase_dom"/>
</dbReference>
<keyword evidence="12" id="KW-0902">Two-component regulatory system</keyword>
<evidence type="ECO:0000313" key="23">
    <source>
        <dbReference type="Proteomes" id="UP000077667"/>
    </source>
</evidence>
<dbReference type="Proteomes" id="UP000077667">
    <property type="component" value="Chromosome"/>
</dbReference>
<keyword evidence="10" id="KW-0067">ATP-binding</keyword>
<dbReference type="PROSITE" id="PS50109">
    <property type="entry name" value="HIS_KIN"/>
    <property type="match status" value="1"/>
</dbReference>
<dbReference type="InterPro" id="IPR000014">
    <property type="entry name" value="PAS"/>
</dbReference>